<keyword evidence="2" id="KW-0597">Phosphoprotein</keyword>
<dbReference type="RefSeq" id="WP_173033803.1">
    <property type="nucleotide sequence ID" value="NZ_AP022870.1"/>
</dbReference>
<gene>
    <name evidence="4" type="ORF">Pflav_008300</name>
</gene>
<dbReference type="Gene3D" id="3.40.50.1820">
    <property type="entry name" value="alpha/beta hydrolase"/>
    <property type="match status" value="1"/>
</dbReference>
<dbReference type="PANTHER" id="PTHR43775:SF37">
    <property type="entry name" value="SI:DKEY-61P9.11"/>
    <property type="match status" value="1"/>
</dbReference>
<dbReference type="Gene3D" id="1.10.1200.10">
    <property type="entry name" value="ACP-like"/>
    <property type="match status" value="1"/>
</dbReference>
<evidence type="ECO:0000259" key="3">
    <source>
        <dbReference type="PROSITE" id="PS50075"/>
    </source>
</evidence>
<feature type="domain" description="Carrier" evidence="3">
    <location>
        <begin position="1"/>
        <end position="76"/>
    </location>
</feature>
<protein>
    <recommendedName>
        <fullName evidence="3">Carrier domain-containing protein</fullName>
    </recommendedName>
</protein>
<dbReference type="Proteomes" id="UP000502508">
    <property type="component" value="Chromosome"/>
</dbReference>
<dbReference type="SUPFAM" id="SSF53474">
    <property type="entry name" value="alpha/beta-Hydrolases"/>
    <property type="match status" value="1"/>
</dbReference>
<dbReference type="PROSITE" id="PS00012">
    <property type="entry name" value="PHOSPHOPANTETHEINE"/>
    <property type="match status" value="1"/>
</dbReference>
<dbReference type="InterPro" id="IPR020802">
    <property type="entry name" value="TesA-like"/>
</dbReference>
<dbReference type="Pfam" id="PF00975">
    <property type="entry name" value="Thioesterase"/>
    <property type="match status" value="1"/>
</dbReference>
<evidence type="ECO:0000313" key="4">
    <source>
        <dbReference type="EMBL" id="BCB74420.1"/>
    </source>
</evidence>
<dbReference type="GO" id="GO:0031177">
    <property type="term" value="F:phosphopantetheine binding"/>
    <property type="evidence" value="ECO:0007669"/>
    <property type="project" value="InterPro"/>
</dbReference>
<dbReference type="InterPro" id="IPR009081">
    <property type="entry name" value="PP-bd_ACP"/>
</dbReference>
<evidence type="ECO:0000313" key="5">
    <source>
        <dbReference type="Proteomes" id="UP000502508"/>
    </source>
</evidence>
<evidence type="ECO:0000256" key="2">
    <source>
        <dbReference type="ARBA" id="ARBA00022553"/>
    </source>
</evidence>
<name>A0A6F8XKT0_9ACTN</name>
<dbReference type="PROSITE" id="PS50075">
    <property type="entry name" value="CARRIER"/>
    <property type="match status" value="1"/>
</dbReference>
<dbReference type="GO" id="GO:0004312">
    <property type="term" value="F:fatty acid synthase activity"/>
    <property type="evidence" value="ECO:0007669"/>
    <property type="project" value="TreeGrafter"/>
</dbReference>
<dbReference type="Pfam" id="PF00550">
    <property type="entry name" value="PP-binding"/>
    <property type="match status" value="1"/>
</dbReference>
<reference evidence="4 5" key="1">
    <citation type="submission" date="2020-03" db="EMBL/GenBank/DDBJ databases">
        <title>Whole genome shotgun sequence of Phytohabitans flavus NBRC 107702.</title>
        <authorList>
            <person name="Komaki H."/>
            <person name="Tamura T."/>
        </authorList>
    </citation>
    <scope>NUCLEOTIDE SEQUENCE [LARGE SCALE GENOMIC DNA]</scope>
    <source>
        <strain evidence="4 5">NBRC 107702</strain>
    </source>
</reference>
<dbReference type="InterPro" id="IPR001031">
    <property type="entry name" value="Thioesterase"/>
</dbReference>
<organism evidence="4 5">
    <name type="scientific">Phytohabitans flavus</name>
    <dbReference type="NCBI Taxonomy" id="1076124"/>
    <lineage>
        <taxon>Bacteria</taxon>
        <taxon>Bacillati</taxon>
        <taxon>Actinomycetota</taxon>
        <taxon>Actinomycetes</taxon>
        <taxon>Micromonosporales</taxon>
        <taxon>Micromonosporaceae</taxon>
    </lineage>
</organism>
<dbReference type="KEGG" id="pfla:Pflav_008300"/>
<sequence length="368" mass="38992">MLLDLVRAEAAAVLGHAHADVIKPESEFVELGFDSLTSVELRNRLNAATGLRLSAAAIFDDSSSPQALATYLAGQLDLPETAPAAEEDGGTNATIARMFIEGTERGKIEESFEMVRAIARLQPAFDTPEELTDPPRPLELARGPAVPHLLCLPSFSPASGPHEYVNLAAHFQGVRNVSVLPEPGFVSGQLLPGNLDALVRFQAEAALRCADGQPFALVGRSASGLLAHAVATHLEAAGVKPAAVIMLDTYFSERAGEMGVGEIAVRAMVGRESRSSLFSDTRIIAVGGYMNALNEWTPGDLAAPTVLLRASAPFSEELAESAGDEGDWRSSMDLPHVLVDVPGNHFSMLENESASTAQAISEWLSTQD</sequence>
<reference evidence="4 5" key="2">
    <citation type="submission" date="2020-03" db="EMBL/GenBank/DDBJ databases">
        <authorList>
            <person name="Ichikawa N."/>
            <person name="Kimura A."/>
            <person name="Kitahashi Y."/>
            <person name="Uohara A."/>
        </authorList>
    </citation>
    <scope>NUCLEOTIDE SEQUENCE [LARGE SCALE GENOMIC DNA]</scope>
    <source>
        <strain evidence="4 5">NBRC 107702</strain>
    </source>
</reference>
<keyword evidence="1" id="KW-0596">Phosphopantetheine</keyword>
<dbReference type="PANTHER" id="PTHR43775">
    <property type="entry name" value="FATTY ACID SYNTHASE"/>
    <property type="match status" value="1"/>
</dbReference>
<accession>A0A6F8XKT0</accession>
<dbReference type="GO" id="GO:0006633">
    <property type="term" value="P:fatty acid biosynthetic process"/>
    <property type="evidence" value="ECO:0007669"/>
    <property type="project" value="TreeGrafter"/>
</dbReference>
<dbReference type="InterPro" id="IPR050091">
    <property type="entry name" value="PKS_NRPS_Biosynth_Enz"/>
</dbReference>
<dbReference type="EMBL" id="AP022870">
    <property type="protein sequence ID" value="BCB74420.1"/>
    <property type="molecule type" value="Genomic_DNA"/>
</dbReference>
<proteinExistence type="predicted"/>
<dbReference type="AlphaFoldDB" id="A0A6F8XKT0"/>
<keyword evidence="5" id="KW-1185">Reference proteome</keyword>
<evidence type="ECO:0000256" key="1">
    <source>
        <dbReference type="ARBA" id="ARBA00022450"/>
    </source>
</evidence>
<dbReference type="InterPro" id="IPR029058">
    <property type="entry name" value="AB_hydrolase_fold"/>
</dbReference>
<dbReference type="InterPro" id="IPR020806">
    <property type="entry name" value="PKS_PP-bd"/>
</dbReference>
<dbReference type="SMART" id="SM00824">
    <property type="entry name" value="PKS_TE"/>
    <property type="match status" value="1"/>
</dbReference>
<dbReference type="SMART" id="SM00823">
    <property type="entry name" value="PKS_PP"/>
    <property type="match status" value="1"/>
</dbReference>
<dbReference type="InterPro" id="IPR036736">
    <property type="entry name" value="ACP-like_sf"/>
</dbReference>
<dbReference type="InterPro" id="IPR006162">
    <property type="entry name" value="Ppantetheine_attach_site"/>
</dbReference>